<sequence>MRLALTLTHFFYPQESNNHKARILHNAWLAILLTTVVLFQSLLYLASSPGVKILGYAANISPQEVISLTNAKRAGEGLNTLQYSEVLSQAAQEKGNDMLEHDYWAHISPSGVEPWEFFKSVGYQYKYAGENLARDFSSPNSAIEAWMASPTHRDNMLSDRYQEIGVAVVEGDLNGVDTTIIVQLFGTKMASSPSVPVASARTPTAPLPKPTPSSAKMASLPSFSREAIVTGADTSGSGRVSPLFVTKVFSMILAVMLISALVVDGYIVTRNQVTRVAGRAFAHISFMGMVLAIILIIRAGQIL</sequence>
<dbReference type="STRING" id="1618578.UV74_C0013G0406"/>
<evidence type="ECO:0000256" key="1">
    <source>
        <dbReference type="SAM" id="MobiDB-lite"/>
    </source>
</evidence>
<keyword evidence="2" id="KW-0472">Membrane</keyword>
<gene>
    <name evidence="4" type="ORF">UV74_C0013G0406</name>
</gene>
<evidence type="ECO:0000313" key="4">
    <source>
        <dbReference type="EMBL" id="KKS97284.1"/>
    </source>
</evidence>
<dbReference type="EMBL" id="LCFQ01000013">
    <property type="protein sequence ID" value="KKS97284.1"/>
    <property type="molecule type" value="Genomic_DNA"/>
</dbReference>
<feature type="transmembrane region" description="Helical" evidence="2">
    <location>
        <begin position="248"/>
        <end position="268"/>
    </location>
</feature>
<keyword evidence="2" id="KW-1133">Transmembrane helix</keyword>
<dbReference type="SUPFAM" id="SSF55797">
    <property type="entry name" value="PR-1-like"/>
    <property type="match status" value="1"/>
</dbReference>
<dbReference type="Proteomes" id="UP000034090">
    <property type="component" value="Unassembled WGS sequence"/>
</dbReference>
<accession>A0A0G1DHW5</accession>
<comment type="caution">
    <text evidence="4">The sequence shown here is derived from an EMBL/GenBank/DDBJ whole genome shotgun (WGS) entry which is preliminary data.</text>
</comment>
<protein>
    <recommendedName>
        <fullName evidence="3">SCP domain-containing protein</fullName>
    </recommendedName>
</protein>
<evidence type="ECO:0000313" key="5">
    <source>
        <dbReference type="Proteomes" id="UP000034090"/>
    </source>
</evidence>
<feature type="domain" description="SCP" evidence="3">
    <location>
        <begin position="67"/>
        <end position="184"/>
    </location>
</feature>
<dbReference type="PANTHER" id="PTHR31157">
    <property type="entry name" value="SCP DOMAIN-CONTAINING PROTEIN"/>
    <property type="match status" value="1"/>
</dbReference>
<dbReference type="InterPro" id="IPR014044">
    <property type="entry name" value="CAP_dom"/>
</dbReference>
<keyword evidence="2" id="KW-0812">Transmembrane</keyword>
<dbReference type="InterPro" id="IPR035940">
    <property type="entry name" value="CAP_sf"/>
</dbReference>
<feature type="transmembrane region" description="Helical" evidence="2">
    <location>
        <begin position="26"/>
        <end position="46"/>
    </location>
</feature>
<feature type="transmembrane region" description="Helical" evidence="2">
    <location>
        <begin position="280"/>
        <end position="297"/>
    </location>
</feature>
<dbReference type="CDD" id="cd05379">
    <property type="entry name" value="CAP_bacterial"/>
    <property type="match status" value="1"/>
</dbReference>
<evidence type="ECO:0000256" key="2">
    <source>
        <dbReference type="SAM" id="Phobius"/>
    </source>
</evidence>
<evidence type="ECO:0000259" key="3">
    <source>
        <dbReference type="Pfam" id="PF00188"/>
    </source>
</evidence>
<feature type="region of interest" description="Disordered" evidence="1">
    <location>
        <begin position="196"/>
        <end position="216"/>
    </location>
</feature>
<name>A0A0G1DHW5_9BACT</name>
<dbReference type="PANTHER" id="PTHR31157:SF1">
    <property type="entry name" value="SCP DOMAIN-CONTAINING PROTEIN"/>
    <property type="match status" value="1"/>
</dbReference>
<dbReference type="Pfam" id="PF00188">
    <property type="entry name" value="CAP"/>
    <property type="match status" value="1"/>
</dbReference>
<organism evidence="4 5">
    <name type="scientific">Candidatus Woesebacteria bacterium GW2011_GWB1_43_14</name>
    <dbReference type="NCBI Taxonomy" id="1618578"/>
    <lineage>
        <taxon>Bacteria</taxon>
        <taxon>Candidatus Woeseibacteriota</taxon>
    </lineage>
</organism>
<reference evidence="4 5" key="1">
    <citation type="journal article" date="2015" name="Nature">
        <title>rRNA introns, odd ribosomes, and small enigmatic genomes across a large radiation of phyla.</title>
        <authorList>
            <person name="Brown C.T."/>
            <person name="Hug L.A."/>
            <person name="Thomas B.C."/>
            <person name="Sharon I."/>
            <person name="Castelle C.J."/>
            <person name="Singh A."/>
            <person name="Wilkins M.J."/>
            <person name="Williams K.H."/>
            <person name="Banfield J.F."/>
        </authorList>
    </citation>
    <scope>NUCLEOTIDE SEQUENCE [LARGE SCALE GENOMIC DNA]</scope>
</reference>
<proteinExistence type="predicted"/>
<dbReference type="Gene3D" id="3.40.33.10">
    <property type="entry name" value="CAP"/>
    <property type="match status" value="1"/>
</dbReference>
<dbReference type="AlphaFoldDB" id="A0A0G1DHW5"/>